<dbReference type="InterPro" id="IPR021109">
    <property type="entry name" value="Peptidase_aspartic_dom_sf"/>
</dbReference>
<proteinExistence type="predicted"/>
<name>A0A6J8BKB0_MYTCO</name>
<dbReference type="Proteomes" id="UP000507470">
    <property type="component" value="Unassembled WGS sequence"/>
</dbReference>
<accession>A0A6J8BKB0</accession>
<evidence type="ECO:0008006" key="4">
    <source>
        <dbReference type="Google" id="ProtNLM"/>
    </source>
</evidence>
<dbReference type="EMBL" id="CACVKT020003253">
    <property type="protein sequence ID" value="CAC5382707.1"/>
    <property type="molecule type" value="Genomic_DNA"/>
</dbReference>
<sequence length="482" mass="54567">MGREETKEDTENGHMNLVDVDNPNEIFIVDLGHDKPHVKLYNDVPMEIQDEEAHNIVLDQSPSTRPHNFIENENFIIVELGPPTNVESPVNIAEPEIENQEEIIMPQDDNNNILEIFENSEMQILLGTDKHICKPVFKVEKKSRQQDGIYIDGFINEIPTVFTVDTGAARTVLSEEMYLRISGEVRPPLVQSHSLIGADGNPLKELGTAYFEVRLGNFSFNMELVVAHIADNVLLGLDILVMSKKGPAEIRLADKVLCWNEQNIPFNFVGEFAKVRKVMAADHTVITGYSEVILEAYVEKTDLDSWFSHQEFLIEPSPDFMEKSCLIMSIIATCLVDLASHVTGKIRLVNPFVNEVTIHQNTVIGTAHLIKFEIIHLMNVKDNSENETSRYSSVRRLPLNQHKETTSESKIPELSESVTRTRPEPEPPPLSLSFAVCFNMTSYFDTYPIYNPSPLKLPAVPSSIYNQILSCSLFLMMRITWN</sequence>
<evidence type="ECO:0000313" key="3">
    <source>
        <dbReference type="Proteomes" id="UP000507470"/>
    </source>
</evidence>
<evidence type="ECO:0000256" key="1">
    <source>
        <dbReference type="SAM" id="MobiDB-lite"/>
    </source>
</evidence>
<keyword evidence="3" id="KW-1185">Reference proteome</keyword>
<reference evidence="2 3" key="1">
    <citation type="submission" date="2020-06" db="EMBL/GenBank/DDBJ databases">
        <authorList>
            <person name="Li R."/>
            <person name="Bekaert M."/>
        </authorList>
    </citation>
    <scope>NUCLEOTIDE SEQUENCE [LARGE SCALE GENOMIC DNA]</scope>
    <source>
        <strain evidence="3">wild</strain>
    </source>
</reference>
<protein>
    <recommendedName>
        <fullName evidence="4">Peptidase A2 domain-containing protein</fullName>
    </recommendedName>
</protein>
<organism evidence="2 3">
    <name type="scientific">Mytilus coruscus</name>
    <name type="common">Sea mussel</name>
    <dbReference type="NCBI Taxonomy" id="42192"/>
    <lineage>
        <taxon>Eukaryota</taxon>
        <taxon>Metazoa</taxon>
        <taxon>Spiralia</taxon>
        <taxon>Lophotrochozoa</taxon>
        <taxon>Mollusca</taxon>
        <taxon>Bivalvia</taxon>
        <taxon>Autobranchia</taxon>
        <taxon>Pteriomorphia</taxon>
        <taxon>Mytilida</taxon>
        <taxon>Mytiloidea</taxon>
        <taxon>Mytilidae</taxon>
        <taxon>Mytilinae</taxon>
        <taxon>Mytilus</taxon>
    </lineage>
</organism>
<evidence type="ECO:0000313" key="2">
    <source>
        <dbReference type="EMBL" id="CAC5382707.1"/>
    </source>
</evidence>
<feature type="region of interest" description="Disordered" evidence="1">
    <location>
        <begin position="389"/>
        <end position="427"/>
    </location>
</feature>
<dbReference type="AlphaFoldDB" id="A0A6J8BKB0"/>
<dbReference type="Pfam" id="PF13975">
    <property type="entry name" value="gag-asp_proteas"/>
    <property type="match status" value="1"/>
</dbReference>
<gene>
    <name evidence="2" type="ORF">MCOR_18509</name>
</gene>
<feature type="compositionally biased region" description="Basic and acidic residues" evidence="1">
    <location>
        <begin position="401"/>
        <end position="425"/>
    </location>
</feature>
<dbReference type="OrthoDB" id="6134392at2759"/>
<dbReference type="SUPFAM" id="SSF50630">
    <property type="entry name" value="Acid proteases"/>
    <property type="match status" value="1"/>
</dbReference>
<dbReference type="Gene3D" id="2.40.70.10">
    <property type="entry name" value="Acid Proteases"/>
    <property type="match status" value="1"/>
</dbReference>